<reference evidence="1 2" key="1">
    <citation type="submission" date="2015-09" db="EMBL/GenBank/DDBJ databases">
        <title>Atta colombica WGS genome.</title>
        <authorList>
            <person name="Nygaard S."/>
            <person name="Hu H."/>
            <person name="Boomsma J."/>
            <person name="Zhang G."/>
        </authorList>
    </citation>
    <scope>NUCLEOTIDE SEQUENCE [LARGE SCALE GENOMIC DNA]</scope>
    <source>
        <strain evidence="1">Treedump-2</strain>
        <tissue evidence="1">Whole body</tissue>
    </source>
</reference>
<protein>
    <submittedName>
        <fullName evidence="1">Uncharacterized protein</fullName>
    </submittedName>
</protein>
<dbReference type="EMBL" id="KQ976403">
    <property type="protein sequence ID" value="KYM92269.1"/>
    <property type="molecule type" value="Genomic_DNA"/>
</dbReference>
<gene>
    <name evidence="1" type="ORF">ALC53_01332</name>
</gene>
<evidence type="ECO:0000313" key="2">
    <source>
        <dbReference type="Proteomes" id="UP000078540"/>
    </source>
</evidence>
<organism evidence="1 2">
    <name type="scientific">Atta colombica</name>
    <dbReference type="NCBI Taxonomy" id="520822"/>
    <lineage>
        <taxon>Eukaryota</taxon>
        <taxon>Metazoa</taxon>
        <taxon>Ecdysozoa</taxon>
        <taxon>Arthropoda</taxon>
        <taxon>Hexapoda</taxon>
        <taxon>Insecta</taxon>
        <taxon>Pterygota</taxon>
        <taxon>Neoptera</taxon>
        <taxon>Endopterygota</taxon>
        <taxon>Hymenoptera</taxon>
        <taxon>Apocrita</taxon>
        <taxon>Aculeata</taxon>
        <taxon>Formicoidea</taxon>
        <taxon>Formicidae</taxon>
        <taxon>Myrmicinae</taxon>
        <taxon>Atta</taxon>
    </lineage>
</organism>
<evidence type="ECO:0000313" key="1">
    <source>
        <dbReference type="EMBL" id="KYM92269.1"/>
    </source>
</evidence>
<accession>A0A195BUH3</accession>
<proteinExistence type="predicted"/>
<name>A0A195BUH3_9HYME</name>
<sequence>MTSILSVECRNTARSRLWSASKYPARSNVRTVTQLQDQTGKAAVALNHNQVYRSCIAPDGDGSGGGDVMEPATSIYGVKLYAESCAESRRARDRYREWFSAKVERLWNIGILKLRGAISATREICKPREKG</sequence>
<dbReference type="Proteomes" id="UP000078540">
    <property type="component" value="Unassembled WGS sequence"/>
</dbReference>
<keyword evidence="2" id="KW-1185">Reference proteome</keyword>
<dbReference type="AlphaFoldDB" id="A0A195BUH3"/>